<feature type="non-terminal residue" evidence="1">
    <location>
        <position position="1"/>
    </location>
</feature>
<keyword evidence="2" id="KW-1185">Reference proteome</keyword>
<organism evidence="1 2">
    <name type="scientific">Batillaria attramentaria</name>
    <dbReference type="NCBI Taxonomy" id="370345"/>
    <lineage>
        <taxon>Eukaryota</taxon>
        <taxon>Metazoa</taxon>
        <taxon>Spiralia</taxon>
        <taxon>Lophotrochozoa</taxon>
        <taxon>Mollusca</taxon>
        <taxon>Gastropoda</taxon>
        <taxon>Caenogastropoda</taxon>
        <taxon>Sorbeoconcha</taxon>
        <taxon>Cerithioidea</taxon>
        <taxon>Batillariidae</taxon>
        <taxon>Batillaria</taxon>
    </lineage>
</organism>
<gene>
    <name evidence="1" type="ORF">BaRGS_00014741</name>
</gene>
<dbReference type="Proteomes" id="UP001519460">
    <property type="component" value="Unassembled WGS sequence"/>
</dbReference>
<accession>A0ABD0L450</accession>
<dbReference type="EMBL" id="JACVVK020000087">
    <property type="protein sequence ID" value="KAK7494083.1"/>
    <property type="molecule type" value="Genomic_DNA"/>
</dbReference>
<evidence type="ECO:0000313" key="2">
    <source>
        <dbReference type="Proteomes" id="UP001519460"/>
    </source>
</evidence>
<protein>
    <submittedName>
        <fullName evidence="1">Uncharacterized protein</fullName>
    </submittedName>
</protein>
<dbReference type="AlphaFoldDB" id="A0ABD0L450"/>
<sequence>KKQEQWKITLMNSVFSTLGGNPGEQEPCTNPPSACYVDTQGRSIEIITSLDTQLKEKEQYFYERGQSIKFRNAVSMCAQAVSGLKGK</sequence>
<reference evidence="1 2" key="1">
    <citation type="journal article" date="2023" name="Sci. Data">
        <title>Genome assembly of the Korean intertidal mud-creeper Batillaria attramentaria.</title>
        <authorList>
            <person name="Patra A.K."/>
            <person name="Ho P.T."/>
            <person name="Jun S."/>
            <person name="Lee S.J."/>
            <person name="Kim Y."/>
            <person name="Won Y.J."/>
        </authorList>
    </citation>
    <scope>NUCLEOTIDE SEQUENCE [LARGE SCALE GENOMIC DNA]</scope>
    <source>
        <strain evidence="1">Wonlab-2016</strain>
    </source>
</reference>
<comment type="caution">
    <text evidence="1">The sequence shown here is derived from an EMBL/GenBank/DDBJ whole genome shotgun (WGS) entry which is preliminary data.</text>
</comment>
<proteinExistence type="predicted"/>
<evidence type="ECO:0000313" key="1">
    <source>
        <dbReference type="EMBL" id="KAK7494083.1"/>
    </source>
</evidence>
<name>A0ABD0L450_9CAEN</name>